<dbReference type="PROSITE" id="PS50125">
    <property type="entry name" value="GUANYLATE_CYCLASE_2"/>
    <property type="match status" value="1"/>
</dbReference>
<comment type="caution">
    <text evidence="3">The sequence shown here is derived from an EMBL/GenBank/DDBJ whole genome shotgun (WGS) entry which is preliminary data.</text>
</comment>
<dbReference type="InterPro" id="IPR029787">
    <property type="entry name" value="Nucleotide_cyclase"/>
</dbReference>
<dbReference type="Gene3D" id="2.30.29.30">
    <property type="entry name" value="Pleckstrin-homology domain (PH domain)/Phosphotyrosine-binding domain (PTB)"/>
    <property type="match status" value="1"/>
</dbReference>
<dbReference type="PANTHER" id="PTHR43081">
    <property type="entry name" value="ADENYLATE CYCLASE, TERMINAL-DIFFERENTIATION SPECIFIC-RELATED"/>
    <property type="match status" value="1"/>
</dbReference>
<dbReference type="SMART" id="SM00233">
    <property type="entry name" value="PH"/>
    <property type="match status" value="1"/>
</dbReference>
<feature type="domain" description="PH" evidence="1">
    <location>
        <begin position="16"/>
        <end position="111"/>
    </location>
</feature>
<dbReference type="Proteomes" id="UP000717585">
    <property type="component" value="Unassembled WGS sequence"/>
</dbReference>
<dbReference type="InterPro" id="IPR001849">
    <property type="entry name" value="PH_domain"/>
</dbReference>
<dbReference type="InterPro" id="IPR011993">
    <property type="entry name" value="PH-like_dom_sf"/>
</dbReference>
<keyword evidence="4" id="KW-1185">Reference proteome</keyword>
<dbReference type="PANTHER" id="PTHR43081:SF1">
    <property type="entry name" value="ADENYLATE CYCLASE, TERMINAL-DIFFERENTIATION SPECIFIC"/>
    <property type="match status" value="1"/>
</dbReference>
<dbReference type="GO" id="GO:0035556">
    <property type="term" value="P:intracellular signal transduction"/>
    <property type="evidence" value="ECO:0007669"/>
    <property type="project" value="InterPro"/>
</dbReference>
<dbReference type="SUPFAM" id="SSF55073">
    <property type="entry name" value="Nucleotide cyclase"/>
    <property type="match status" value="1"/>
</dbReference>
<dbReference type="AlphaFoldDB" id="A0A8J6AWJ9"/>
<dbReference type="CDD" id="cd07302">
    <property type="entry name" value="CHD"/>
    <property type="match status" value="1"/>
</dbReference>
<accession>A0A8J6AWJ9</accession>
<gene>
    <name evidence="3" type="ORF">J8273_1663</name>
</gene>
<dbReference type="Pfam" id="PF00211">
    <property type="entry name" value="Guanylate_cyc"/>
    <property type="match status" value="1"/>
</dbReference>
<organism evidence="3 4">
    <name type="scientific">Carpediemonas membranifera</name>
    <dbReference type="NCBI Taxonomy" id="201153"/>
    <lineage>
        <taxon>Eukaryota</taxon>
        <taxon>Metamonada</taxon>
        <taxon>Carpediemonas-like organisms</taxon>
        <taxon>Carpediemonas</taxon>
    </lineage>
</organism>
<evidence type="ECO:0000259" key="2">
    <source>
        <dbReference type="PROSITE" id="PS50125"/>
    </source>
</evidence>
<dbReference type="PROSITE" id="PS50003">
    <property type="entry name" value="PH_DOMAIN"/>
    <property type="match status" value="1"/>
</dbReference>
<evidence type="ECO:0000313" key="3">
    <source>
        <dbReference type="EMBL" id="KAG9396646.1"/>
    </source>
</evidence>
<name>A0A8J6AWJ9_9EUKA</name>
<dbReference type="SMART" id="SM00044">
    <property type="entry name" value="CYCc"/>
    <property type="match status" value="1"/>
</dbReference>
<evidence type="ECO:0000313" key="4">
    <source>
        <dbReference type="Proteomes" id="UP000717585"/>
    </source>
</evidence>
<sequence>MANENSTERGHRGIDQPLKEGYLFKRTKNWKRRYFVVTPRSFAYYQDYITYQKGLKPLTIYYSDDIDDFGVADSSVQFCFFIQSGKKCLISCCGSEDERLTYLALLEHIKFGTDSCEMGESKDDRYHHKSSDLAPIDGSMLNKMSRSPSMFRRFRGGGKPSPDSFEFVPSPLTRAITASVPPSPGEEHTNSMTMLKLRCAYERFVPVDFLELLNVNDINDVQEGMYRKMELTVLFTDIRSFTTISETVGPSGTIEMLNELFMYLSPVIRINGGFVDKFIGDAIMALFTDAGNALNCSVGLQRAVNDYNKKRVTAGLSPIQMGIGISTGTVTLGTVGDRLRMDATAIGNPVNEASRVESLTKRYACPTIATAPTLHPDSPIEPAAHLARFYELHKHESDTSVRRDDVRYTVEPSMAALDQYMSDEDEAEQVMSLASMMGDDIDAASPATAPPAALFNAKDAYVHNIQVSSYASQAYTESFSLDRDAFGPTIDDMLGQTEGSEAKIYVRLLDTVCVVGKSDSSHLFDVLDPASYDGYLDEFLDFWWRGLWAFRDCEFDLAKDCFDACLGMQYDRPSAVYRARCERMLSRLSVLTDDELQQFRENYVAGEEYIIRFDAK</sequence>
<dbReference type="InterPro" id="IPR001054">
    <property type="entry name" value="A/G_cyclase"/>
</dbReference>
<dbReference type="Gene3D" id="3.30.70.1230">
    <property type="entry name" value="Nucleotide cyclase"/>
    <property type="match status" value="1"/>
</dbReference>
<reference evidence="3" key="1">
    <citation type="submission" date="2021-05" db="EMBL/GenBank/DDBJ databases">
        <title>A free-living protist that lacks canonical eukaryotic 1 DNA replication and segregation systems.</title>
        <authorList>
            <person name="Salas-Leiva D.E."/>
            <person name="Tromer E.C."/>
            <person name="Curtis B.A."/>
            <person name="Jerlstrom-Hultqvist J."/>
            <person name="Kolisko M."/>
            <person name="Yi Z."/>
            <person name="Salas-Leiva J.S."/>
            <person name="Gallot-Lavallee L."/>
            <person name="Kops G.J.P.L."/>
            <person name="Archibald J.M."/>
            <person name="Simpson A.G.B."/>
            <person name="Roger A.J."/>
        </authorList>
    </citation>
    <scope>NUCLEOTIDE SEQUENCE</scope>
    <source>
        <strain evidence="3">BICM</strain>
    </source>
</reference>
<proteinExistence type="predicted"/>
<protein>
    <submittedName>
        <fullName evidence="3">Adenylate and Guanylate cyclase catalytic domain</fullName>
    </submittedName>
</protein>
<dbReference type="EMBL" id="JAHDYR010000005">
    <property type="protein sequence ID" value="KAG9396646.1"/>
    <property type="molecule type" value="Genomic_DNA"/>
</dbReference>
<dbReference type="InterPro" id="IPR050697">
    <property type="entry name" value="Adenylyl/Guanylyl_Cyclase_3/4"/>
</dbReference>
<feature type="domain" description="Guanylate cyclase" evidence="2">
    <location>
        <begin position="232"/>
        <end position="357"/>
    </location>
</feature>
<dbReference type="GO" id="GO:0006171">
    <property type="term" value="P:cAMP biosynthetic process"/>
    <property type="evidence" value="ECO:0007669"/>
    <property type="project" value="TreeGrafter"/>
</dbReference>
<dbReference type="SUPFAM" id="SSF50729">
    <property type="entry name" value="PH domain-like"/>
    <property type="match status" value="1"/>
</dbReference>
<evidence type="ECO:0000259" key="1">
    <source>
        <dbReference type="PROSITE" id="PS50003"/>
    </source>
</evidence>
<dbReference type="OrthoDB" id="60033at2759"/>
<dbReference type="Pfam" id="PF00169">
    <property type="entry name" value="PH"/>
    <property type="match status" value="1"/>
</dbReference>